<accession>A0AA39SJ75</accession>
<sequence>MKKKSIIDALSFTGYMMTEDDKIMYILNGLGPEYDPFVIPIISLKTSYSMVEITALLLTHEARFEQHSQNESLSVNLAATGPNYNQYKKGSSFAQFAFSGAHYGFGRGNTQGSNQTCSGSNRGYFHVNNSYGGRRGRERGRNNNNRSQCQICHRLGHTAQKCYYRFSQTFQISNNGQSINFGGGINGGQMSTMVTSPEMVADPVWYPDSGATDHCTPDGNNLMNKAEYQGKGKMYVGNGADFERITSQNTSVPHLFPPVFHSFSDQSTEVHPSV</sequence>
<protein>
    <submittedName>
        <fullName evidence="1">Uncharacterized protein</fullName>
    </submittedName>
</protein>
<dbReference type="PANTHER" id="PTHR47481">
    <property type="match status" value="1"/>
</dbReference>
<organism evidence="1 2">
    <name type="scientific">Acer saccharum</name>
    <name type="common">Sugar maple</name>
    <dbReference type="NCBI Taxonomy" id="4024"/>
    <lineage>
        <taxon>Eukaryota</taxon>
        <taxon>Viridiplantae</taxon>
        <taxon>Streptophyta</taxon>
        <taxon>Embryophyta</taxon>
        <taxon>Tracheophyta</taxon>
        <taxon>Spermatophyta</taxon>
        <taxon>Magnoliopsida</taxon>
        <taxon>eudicotyledons</taxon>
        <taxon>Gunneridae</taxon>
        <taxon>Pentapetalae</taxon>
        <taxon>rosids</taxon>
        <taxon>malvids</taxon>
        <taxon>Sapindales</taxon>
        <taxon>Sapindaceae</taxon>
        <taxon>Hippocastanoideae</taxon>
        <taxon>Acereae</taxon>
        <taxon>Acer</taxon>
    </lineage>
</organism>
<comment type="caution">
    <text evidence="1">The sequence shown here is derived from an EMBL/GenBank/DDBJ whole genome shotgun (WGS) entry which is preliminary data.</text>
</comment>
<reference evidence="1" key="1">
    <citation type="journal article" date="2022" name="Plant J.">
        <title>Strategies of tolerance reflected in two North American maple genomes.</title>
        <authorList>
            <person name="McEvoy S.L."/>
            <person name="Sezen U.U."/>
            <person name="Trouern-Trend A."/>
            <person name="McMahon S.M."/>
            <person name="Schaberg P.G."/>
            <person name="Yang J."/>
            <person name="Wegrzyn J.L."/>
            <person name="Swenson N.G."/>
        </authorList>
    </citation>
    <scope>NUCLEOTIDE SEQUENCE</scope>
    <source>
        <strain evidence="1">NS2018</strain>
    </source>
</reference>
<dbReference type="InterPro" id="IPR036875">
    <property type="entry name" value="Znf_CCHC_sf"/>
</dbReference>
<dbReference type="PANTHER" id="PTHR47481:SF31">
    <property type="entry name" value="OS01G0873500 PROTEIN"/>
    <property type="match status" value="1"/>
</dbReference>
<reference evidence="1" key="2">
    <citation type="submission" date="2023-06" db="EMBL/GenBank/DDBJ databases">
        <authorList>
            <person name="Swenson N.G."/>
            <person name="Wegrzyn J.L."/>
            <person name="Mcevoy S.L."/>
        </authorList>
    </citation>
    <scope>NUCLEOTIDE SEQUENCE</scope>
    <source>
        <strain evidence="1">NS2018</strain>
        <tissue evidence="1">Leaf</tissue>
    </source>
</reference>
<keyword evidence="2" id="KW-1185">Reference proteome</keyword>
<dbReference type="GO" id="GO:0008270">
    <property type="term" value="F:zinc ion binding"/>
    <property type="evidence" value="ECO:0007669"/>
    <property type="project" value="InterPro"/>
</dbReference>
<dbReference type="Proteomes" id="UP001168877">
    <property type="component" value="Unassembled WGS sequence"/>
</dbReference>
<evidence type="ECO:0000313" key="2">
    <source>
        <dbReference type="Proteomes" id="UP001168877"/>
    </source>
</evidence>
<proteinExistence type="predicted"/>
<evidence type="ECO:0000313" key="1">
    <source>
        <dbReference type="EMBL" id="KAK0595177.1"/>
    </source>
</evidence>
<dbReference type="SUPFAM" id="SSF57756">
    <property type="entry name" value="Retrovirus zinc finger-like domains"/>
    <property type="match status" value="1"/>
</dbReference>
<dbReference type="AlphaFoldDB" id="A0AA39SJ75"/>
<gene>
    <name evidence="1" type="ORF">LWI29_004281</name>
</gene>
<dbReference type="EMBL" id="JAUESC010000004">
    <property type="protein sequence ID" value="KAK0595177.1"/>
    <property type="molecule type" value="Genomic_DNA"/>
</dbReference>
<dbReference type="GO" id="GO:0003676">
    <property type="term" value="F:nucleic acid binding"/>
    <property type="evidence" value="ECO:0007669"/>
    <property type="project" value="InterPro"/>
</dbReference>
<name>A0AA39SJ75_ACESA</name>